<accession>A0A433U2K3</accession>
<dbReference type="AlphaFoldDB" id="A0A433U2K3"/>
<feature type="compositionally biased region" description="Low complexity" evidence="1">
    <location>
        <begin position="137"/>
        <end position="152"/>
    </location>
</feature>
<dbReference type="Gene3D" id="3.80.10.10">
    <property type="entry name" value="Ribonuclease Inhibitor"/>
    <property type="match status" value="1"/>
</dbReference>
<feature type="compositionally biased region" description="Polar residues" evidence="1">
    <location>
        <begin position="1"/>
        <end position="15"/>
    </location>
</feature>
<dbReference type="Proteomes" id="UP000271974">
    <property type="component" value="Unassembled WGS sequence"/>
</dbReference>
<evidence type="ECO:0000313" key="2">
    <source>
        <dbReference type="EMBL" id="RUS88026.1"/>
    </source>
</evidence>
<feature type="compositionally biased region" description="Basic and acidic residues" evidence="1">
    <location>
        <begin position="174"/>
        <end position="185"/>
    </location>
</feature>
<sequence length="331" mass="35113">VQQIQAVSSSPSEAQPTAAIKEESAAVSSDQGKDKKADSGSEDSNSDSSSSDSDNDNEEKENDKEVAKSDQQEDTDKDDVLALLASQVTEEKKEEEERNSAREQKEEAGAKEAKKEDGEQERKASVVPSVTVSNHASDSSSGDSSDDSNSSGDESDDESRKKGKVSTKNGVIHTEADVHNSDGKHAGKIGSIDSDSEAMHGGNDPDKVADSVDGSLPEPVPVQATVAKVKPGSIQPLLEKSRCMVEIKGVTLNKSQLYECANHIATHGQINQINLVNCGLDDDDLQKVTEALKQSPSNPVLLNLSLNPLSSACVDYLLDLLDSKPSIEAVL</sequence>
<protein>
    <submittedName>
        <fullName evidence="2">Uncharacterized protein</fullName>
    </submittedName>
</protein>
<evidence type="ECO:0000256" key="1">
    <source>
        <dbReference type="SAM" id="MobiDB-lite"/>
    </source>
</evidence>
<feature type="region of interest" description="Disordered" evidence="1">
    <location>
        <begin position="1"/>
        <end position="218"/>
    </location>
</feature>
<reference evidence="2 3" key="1">
    <citation type="submission" date="2019-01" db="EMBL/GenBank/DDBJ databases">
        <title>A draft genome assembly of the solar-powered sea slug Elysia chlorotica.</title>
        <authorList>
            <person name="Cai H."/>
            <person name="Li Q."/>
            <person name="Fang X."/>
            <person name="Li J."/>
            <person name="Curtis N.E."/>
            <person name="Altenburger A."/>
            <person name="Shibata T."/>
            <person name="Feng M."/>
            <person name="Maeda T."/>
            <person name="Schwartz J.A."/>
            <person name="Shigenobu S."/>
            <person name="Lundholm N."/>
            <person name="Nishiyama T."/>
            <person name="Yang H."/>
            <person name="Hasebe M."/>
            <person name="Li S."/>
            <person name="Pierce S.K."/>
            <person name="Wang J."/>
        </authorList>
    </citation>
    <scope>NUCLEOTIDE SEQUENCE [LARGE SCALE GENOMIC DNA]</scope>
    <source>
        <strain evidence="2">EC2010</strain>
        <tissue evidence="2">Whole organism of an adult</tissue>
    </source>
</reference>
<name>A0A433U2K3_ELYCH</name>
<feature type="compositionally biased region" description="Basic and acidic residues" evidence="1">
    <location>
        <begin position="61"/>
        <end position="71"/>
    </location>
</feature>
<proteinExistence type="predicted"/>
<feature type="non-terminal residue" evidence="2">
    <location>
        <position position="1"/>
    </location>
</feature>
<dbReference type="SUPFAM" id="SSF52047">
    <property type="entry name" value="RNI-like"/>
    <property type="match status" value="1"/>
</dbReference>
<dbReference type="OrthoDB" id="120976at2759"/>
<comment type="caution">
    <text evidence="2">The sequence shown here is derived from an EMBL/GenBank/DDBJ whole genome shotgun (WGS) entry which is preliminary data.</text>
</comment>
<evidence type="ECO:0000313" key="3">
    <source>
        <dbReference type="Proteomes" id="UP000271974"/>
    </source>
</evidence>
<keyword evidence="3" id="KW-1185">Reference proteome</keyword>
<feature type="compositionally biased region" description="Basic and acidic residues" evidence="1">
    <location>
        <begin position="89"/>
        <end position="124"/>
    </location>
</feature>
<organism evidence="2 3">
    <name type="scientific">Elysia chlorotica</name>
    <name type="common">Eastern emerald elysia</name>
    <name type="synonym">Sea slug</name>
    <dbReference type="NCBI Taxonomy" id="188477"/>
    <lineage>
        <taxon>Eukaryota</taxon>
        <taxon>Metazoa</taxon>
        <taxon>Spiralia</taxon>
        <taxon>Lophotrochozoa</taxon>
        <taxon>Mollusca</taxon>
        <taxon>Gastropoda</taxon>
        <taxon>Heterobranchia</taxon>
        <taxon>Euthyneura</taxon>
        <taxon>Panpulmonata</taxon>
        <taxon>Sacoglossa</taxon>
        <taxon>Placobranchoidea</taxon>
        <taxon>Plakobranchidae</taxon>
        <taxon>Elysia</taxon>
    </lineage>
</organism>
<dbReference type="EMBL" id="RQTK01000094">
    <property type="protein sequence ID" value="RUS88026.1"/>
    <property type="molecule type" value="Genomic_DNA"/>
</dbReference>
<dbReference type="InterPro" id="IPR032675">
    <property type="entry name" value="LRR_dom_sf"/>
</dbReference>
<gene>
    <name evidence="2" type="ORF">EGW08_004192</name>
</gene>